<evidence type="ECO:0000256" key="1">
    <source>
        <dbReference type="SAM" id="Phobius"/>
    </source>
</evidence>
<keyword evidence="1" id="KW-0472">Membrane</keyword>
<name>A0A8J2KPZ7_9HEXA</name>
<dbReference type="Proteomes" id="UP000708208">
    <property type="component" value="Unassembled WGS sequence"/>
</dbReference>
<gene>
    <name evidence="2" type="ORF">AFUS01_LOCUS28015</name>
</gene>
<organism evidence="2 3">
    <name type="scientific">Allacma fusca</name>
    <dbReference type="NCBI Taxonomy" id="39272"/>
    <lineage>
        <taxon>Eukaryota</taxon>
        <taxon>Metazoa</taxon>
        <taxon>Ecdysozoa</taxon>
        <taxon>Arthropoda</taxon>
        <taxon>Hexapoda</taxon>
        <taxon>Collembola</taxon>
        <taxon>Symphypleona</taxon>
        <taxon>Sminthuridae</taxon>
        <taxon>Allacma</taxon>
    </lineage>
</organism>
<proteinExistence type="predicted"/>
<keyword evidence="1" id="KW-0812">Transmembrane</keyword>
<dbReference type="AlphaFoldDB" id="A0A8J2KPZ7"/>
<keyword evidence="1" id="KW-1133">Transmembrane helix</keyword>
<reference evidence="2" key="1">
    <citation type="submission" date="2021-06" db="EMBL/GenBank/DDBJ databases">
        <authorList>
            <person name="Hodson N. C."/>
            <person name="Mongue J. A."/>
            <person name="Jaron S. K."/>
        </authorList>
    </citation>
    <scope>NUCLEOTIDE SEQUENCE</scope>
</reference>
<sequence length="214" mass="24232">MCEFPSNHRHQSPADCSEPDCAATVVRAVATIDWSVTVNFPGLLSVAGAVILGAFGYFAFWLMQRRPREYRPHVNPVDAANVQGFVPAINRYARRNNIRAWLQDLLQHEADSEDIVLRREVLDQLRAVDGPADRANDIIEQLQRQQVRDERYDDQLLPAFIKPGGNPLFDPANEINPNDFVDQPAILNVNNDRPDHHVVEVEMKKICPRSCRSG</sequence>
<feature type="transmembrane region" description="Helical" evidence="1">
    <location>
        <begin position="43"/>
        <end position="63"/>
    </location>
</feature>
<evidence type="ECO:0000313" key="3">
    <source>
        <dbReference type="Proteomes" id="UP000708208"/>
    </source>
</evidence>
<evidence type="ECO:0000313" key="2">
    <source>
        <dbReference type="EMBL" id="CAG7817446.1"/>
    </source>
</evidence>
<keyword evidence="3" id="KW-1185">Reference proteome</keyword>
<protein>
    <submittedName>
        <fullName evidence="2">Uncharacterized protein</fullName>
    </submittedName>
</protein>
<accession>A0A8J2KPZ7</accession>
<comment type="caution">
    <text evidence="2">The sequence shown here is derived from an EMBL/GenBank/DDBJ whole genome shotgun (WGS) entry which is preliminary data.</text>
</comment>
<dbReference type="EMBL" id="CAJVCH010394268">
    <property type="protein sequence ID" value="CAG7817446.1"/>
    <property type="molecule type" value="Genomic_DNA"/>
</dbReference>